<dbReference type="Proteomes" id="UP000566819">
    <property type="component" value="Unassembled WGS sequence"/>
</dbReference>
<dbReference type="EMBL" id="JAAMPI010000797">
    <property type="protein sequence ID" value="KAF4628549.1"/>
    <property type="molecule type" value="Genomic_DNA"/>
</dbReference>
<dbReference type="InterPro" id="IPR029058">
    <property type="entry name" value="AB_hydrolase_fold"/>
</dbReference>
<reference evidence="1 2" key="1">
    <citation type="submission" date="2020-03" db="EMBL/GenBank/DDBJ databases">
        <title>Draft Genome Sequence of Cudoniella acicularis.</title>
        <authorList>
            <person name="Buettner E."/>
            <person name="Kellner H."/>
        </authorList>
    </citation>
    <scope>NUCLEOTIDE SEQUENCE [LARGE SCALE GENOMIC DNA]</scope>
    <source>
        <strain evidence="1 2">DSM 108380</strain>
    </source>
</reference>
<dbReference type="AlphaFoldDB" id="A0A8H4REC4"/>
<protein>
    <submittedName>
        <fullName evidence="1">Uncharacterized protein</fullName>
    </submittedName>
</protein>
<accession>A0A8H4REC4</accession>
<sequence length="122" mass="13264">MTGGAAAYGNIDRNNIATAGHSRGGLEALSTAYHDYRVKRILMFDISIFEDDKRYLLQAINVPVAWFEGSPLDFTLPLAQKDYPLLNPGLPAILANLDTGHYGTFFAVNGGKVAKATVTYLN</sequence>
<dbReference type="SUPFAM" id="SSF53474">
    <property type="entry name" value="alpha/beta-Hydrolases"/>
    <property type="match status" value="1"/>
</dbReference>
<dbReference type="OrthoDB" id="3506780at2759"/>
<gene>
    <name evidence="1" type="ORF">G7Y89_g9602</name>
</gene>
<proteinExistence type="predicted"/>
<name>A0A8H4REC4_9HELO</name>
<dbReference type="Gene3D" id="3.40.50.1820">
    <property type="entry name" value="alpha/beta hydrolase"/>
    <property type="match status" value="1"/>
</dbReference>
<organism evidence="1 2">
    <name type="scientific">Cudoniella acicularis</name>
    <dbReference type="NCBI Taxonomy" id="354080"/>
    <lineage>
        <taxon>Eukaryota</taxon>
        <taxon>Fungi</taxon>
        <taxon>Dikarya</taxon>
        <taxon>Ascomycota</taxon>
        <taxon>Pezizomycotina</taxon>
        <taxon>Leotiomycetes</taxon>
        <taxon>Helotiales</taxon>
        <taxon>Tricladiaceae</taxon>
        <taxon>Cudoniella</taxon>
    </lineage>
</organism>
<evidence type="ECO:0000313" key="1">
    <source>
        <dbReference type="EMBL" id="KAF4628549.1"/>
    </source>
</evidence>
<evidence type="ECO:0000313" key="2">
    <source>
        <dbReference type="Proteomes" id="UP000566819"/>
    </source>
</evidence>
<comment type="caution">
    <text evidence="1">The sequence shown here is derived from an EMBL/GenBank/DDBJ whole genome shotgun (WGS) entry which is preliminary data.</text>
</comment>
<keyword evidence="2" id="KW-1185">Reference proteome</keyword>